<dbReference type="Pfam" id="PF00903">
    <property type="entry name" value="Glyoxalase"/>
    <property type="match status" value="1"/>
</dbReference>
<dbReference type="CDD" id="cd07246">
    <property type="entry name" value="VOC_like"/>
    <property type="match status" value="1"/>
</dbReference>
<dbReference type="PANTHER" id="PTHR34109">
    <property type="entry name" value="BNAUNNG04460D PROTEIN-RELATED"/>
    <property type="match status" value="1"/>
</dbReference>
<sequence length="125" mass="14285">MKIPKGHQAIMPYLMLNGAKKFFDFTERVFDAEQTYLKFREDGKTIMHSEIQINGSTIMFCEATEEWKAQPANLFVYVENADASYKKAIDAEATTIMELNDQDYGRTCGVQDPVGNVWWITSTQA</sequence>
<dbReference type="Gene3D" id="3.30.720.110">
    <property type="match status" value="1"/>
</dbReference>
<dbReference type="STRING" id="641691.SAMN05421636_10460"/>
<gene>
    <name evidence="2" type="ORF">SAMN05421636_10460</name>
</gene>
<evidence type="ECO:0000259" key="1">
    <source>
        <dbReference type="Pfam" id="PF00903"/>
    </source>
</evidence>
<dbReference type="Proteomes" id="UP000199109">
    <property type="component" value="Unassembled WGS sequence"/>
</dbReference>
<organism evidence="2 3">
    <name type="scientific">Pricia antarctica</name>
    <dbReference type="NCBI Taxonomy" id="641691"/>
    <lineage>
        <taxon>Bacteria</taxon>
        <taxon>Pseudomonadati</taxon>
        <taxon>Bacteroidota</taxon>
        <taxon>Flavobacteriia</taxon>
        <taxon>Flavobacteriales</taxon>
        <taxon>Flavobacteriaceae</taxon>
        <taxon>Pricia</taxon>
    </lineage>
</organism>
<dbReference type="InterPro" id="IPR004360">
    <property type="entry name" value="Glyas_Fos-R_dOase_dom"/>
</dbReference>
<dbReference type="InterPro" id="IPR029068">
    <property type="entry name" value="Glyas_Bleomycin-R_OHBP_Dase"/>
</dbReference>
<proteinExistence type="predicted"/>
<evidence type="ECO:0000313" key="2">
    <source>
        <dbReference type="EMBL" id="SDE23607.1"/>
    </source>
</evidence>
<dbReference type="SUPFAM" id="SSF54593">
    <property type="entry name" value="Glyoxalase/Bleomycin resistance protein/Dihydroxybiphenyl dioxygenase"/>
    <property type="match status" value="1"/>
</dbReference>
<dbReference type="PANTHER" id="PTHR34109:SF1">
    <property type="entry name" value="VOC DOMAIN-CONTAINING PROTEIN"/>
    <property type="match status" value="1"/>
</dbReference>
<protein>
    <submittedName>
        <fullName evidence="2">Uncharacterized conserved protein PhnB, glyoxalase superfamily</fullName>
    </submittedName>
</protein>
<name>A0A1G7B9P8_9FLAO</name>
<feature type="domain" description="Glyoxalase/fosfomycin resistance/dioxygenase" evidence="1">
    <location>
        <begin position="19"/>
        <end position="120"/>
    </location>
</feature>
<reference evidence="2 3" key="1">
    <citation type="submission" date="2016-10" db="EMBL/GenBank/DDBJ databases">
        <authorList>
            <person name="de Groot N.N."/>
        </authorList>
    </citation>
    <scope>NUCLEOTIDE SEQUENCE [LARGE SCALE GENOMIC DNA]</scope>
    <source>
        <strain evidence="2 3">DSM 23421</strain>
    </source>
</reference>
<dbReference type="Gene3D" id="3.30.720.120">
    <property type="match status" value="1"/>
</dbReference>
<evidence type="ECO:0000313" key="3">
    <source>
        <dbReference type="Proteomes" id="UP000199109"/>
    </source>
</evidence>
<dbReference type="OrthoDB" id="9795306at2"/>
<keyword evidence="3" id="KW-1185">Reference proteome</keyword>
<dbReference type="RefSeq" id="WP_091867506.1">
    <property type="nucleotide sequence ID" value="NZ_FNAO01000004.1"/>
</dbReference>
<dbReference type="AlphaFoldDB" id="A0A1G7B9P8"/>
<dbReference type="EMBL" id="FNAO01000004">
    <property type="protein sequence ID" value="SDE23607.1"/>
    <property type="molecule type" value="Genomic_DNA"/>
</dbReference>
<accession>A0A1G7B9P8</accession>